<dbReference type="InterPro" id="IPR000795">
    <property type="entry name" value="T_Tr_GTP-bd_dom"/>
</dbReference>
<dbReference type="EMBL" id="RRCF01000006">
    <property type="protein sequence ID" value="RRJ18757.1"/>
    <property type="molecule type" value="Genomic_DNA"/>
</dbReference>
<dbReference type="Gene3D" id="3.40.50.300">
    <property type="entry name" value="P-loop containing nucleotide triphosphate hydrolases"/>
    <property type="match status" value="1"/>
</dbReference>
<dbReference type="SUPFAM" id="SSF50447">
    <property type="entry name" value="Translation proteins"/>
    <property type="match status" value="1"/>
</dbReference>
<dbReference type="CDD" id="cd01890">
    <property type="entry name" value="LepA"/>
    <property type="match status" value="1"/>
</dbReference>
<dbReference type="GO" id="GO:0003746">
    <property type="term" value="F:translation elongation factor activity"/>
    <property type="evidence" value="ECO:0007669"/>
    <property type="project" value="UniProtKB-UniRule"/>
</dbReference>
<evidence type="ECO:0000313" key="14">
    <source>
        <dbReference type="EMBL" id="RRJ18757.1"/>
    </source>
</evidence>
<dbReference type="InterPro" id="IPR035654">
    <property type="entry name" value="LepA_IV"/>
</dbReference>
<dbReference type="GO" id="GO:0003924">
    <property type="term" value="F:GTPase activity"/>
    <property type="evidence" value="ECO:0007669"/>
    <property type="project" value="UniProtKB-UniRule"/>
</dbReference>
<dbReference type="InterPro" id="IPR005225">
    <property type="entry name" value="Small_GTP-bd"/>
</dbReference>
<dbReference type="SUPFAM" id="SSF54980">
    <property type="entry name" value="EF-G C-terminal domain-like"/>
    <property type="match status" value="2"/>
</dbReference>
<protein>
    <recommendedName>
        <fullName evidence="11 12">Elongation factor 4</fullName>
        <shortName evidence="12">EF-4</shortName>
        <ecNumber evidence="11 12">3.6.5.n1</ecNumber>
    </recommendedName>
    <alternativeName>
        <fullName evidence="12">Ribosomal back-translocase LepA</fullName>
    </alternativeName>
</protein>
<evidence type="ECO:0000313" key="15">
    <source>
        <dbReference type="Proteomes" id="UP000276260"/>
    </source>
</evidence>
<proteinExistence type="inferred from homology"/>
<dbReference type="Proteomes" id="UP000276260">
    <property type="component" value="Unassembled WGS sequence"/>
</dbReference>
<dbReference type="FunFam" id="2.40.30.10:FF:000015">
    <property type="entry name" value="Translation factor GUF1, mitochondrial"/>
    <property type="match status" value="1"/>
</dbReference>
<evidence type="ECO:0000259" key="13">
    <source>
        <dbReference type="PROSITE" id="PS51722"/>
    </source>
</evidence>
<organism evidence="14 15">
    <name type="scientific">Rheinheimera mesophila</name>
    <dbReference type="NCBI Taxonomy" id="1547515"/>
    <lineage>
        <taxon>Bacteria</taxon>
        <taxon>Pseudomonadati</taxon>
        <taxon>Pseudomonadota</taxon>
        <taxon>Gammaproteobacteria</taxon>
        <taxon>Chromatiales</taxon>
        <taxon>Chromatiaceae</taxon>
        <taxon>Rheinheimera</taxon>
    </lineage>
</organism>
<keyword evidence="14" id="KW-0251">Elongation factor</keyword>
<dbReference type="Gene3D" id="3.30.70.240">
    <property type="match status" value="1"/>
</dbReference>
<evidence type="ECO:0000256" key="7">
    <source>
        <dbReference type="ARBA" id="ARBA00023136"/>
    </source>
</evidence>
<name>A0A3P3QC20_9GAMM</name>
<dbReference type="Gene3D" id="2.40.30.10">
    <property type="entry name" value="Translation factors"/>
    <property type="match status" value="1"/>
</dbReference>
<dbReference type="NCBIfam" id="TIGR00231">
    <property type="entry name" value="small_GTP"/>
    <property type="match status" value="1"/>
</dbReference>
<dbReference type="PROSITE" id="PS00301">
    <property type="entry name" value="G_TR_1"/>
    <property type="match status" value="1"/>
</dbReference>
<keyword evidence="15" id="KW-1185">Reference proteome</keyword>
<dbReference type="FunFam" id="3.30.70.870:FF:000004">
    <property type="entry name" value="Translation factor GUF1, mitochondrial"/>
    <property type="match status" value="1"/>
</dbReference>
<dbReference type="NCBIfam" id="TIGR01393">
    <property type="entry name" value="lepA"/>
    <property type="match status" value="1"/>
</dbReference>
<feature type="binding site" evidence="12">
    <location>
        <begin position="17"/>
        <end position="22"/>
    </location>
    <ligand>
        <name>GTP</name>
        <dbReference type="ChEBI" id="CHEBI:37565"/>
    </ligand>
</feature>
<evidence type="ECO:0000256" key="10">
    <source>
        <dbReference type="ARBA" id="ARBA00061052"/>
    </source>
</evidence>
<dbReference type="PROSITE" id="PS51722">
    <property type="entry name" value="G_TR_2"/>
    <property type="match status" value="1"/>
</dbReference>
<dbReference type="FunFam" id="3.30.70.240:FF:000007">
    <property type="entry name" value="Translation factor GUF1, mitochondrial"/>
    <property type="match status" value="1"/>
</dbReference>
<dbReference type="Pfam" id="PF00009">
    <property type="entry name" value="GTP_EFTU"/>
    <property type="match status" value="1"/>
</dbReference>
<feature type="binding site" evidence="12">
    <location>
        <begin position="134"/>
        <end position="137"/>
    </location>
    <ligand>
        <name>GTP</name>
        <dbReference type="ChEBI" id="CHEBI:37565"/>
    </ligand>
</feature>
<keyword evidence="5 12" id="KW-0648">Protein biosynthesis</keyword>
<dbReference type="InterPro" id="IPR013842">
    <property type="entry name" value="LepA_CTD"/>
</dbReference>
<comment type="catalytic activity">
    <reaction evidence="8 12">
        <text>GTP + H2O = GDP + phosphate + H(+)</text>
        <dbReference type="Rhea" id="RHEA:19669"/>
        <dbReference type="ChEBI" id="CHEBI:15377"/>
        <dbReference type="ChEBI" id="CHEBI:15378"/>
        <dbReference type="ChEBI" id="CHEBI:37565"/>
        <dbReference type="ChEBI" id="CHEBI:43474"/>
        <dbReference type="ChEBI" id="CHEBI:58189"/>
        <dbReference type="EC" id="3.6.5.n1"/>
    </reaction>
</comment>
<dbReference type="InterPro" id="IPR031157">
    <property type="entry name" value="G_TR_CS"/>
</dbReference>
<dbReference type="PANTHER" id="PTHR43512:SF4">
    <property type="entry name" value="TRANSLATION FACTOR GUF1 HOMOLOG, CHLOROPLASTIC"/>
    <property type="match status" value="1"/>
</dbReference>
<evidence type="ECO:0000256" key="5">
    <source>
        <dbReference type="ARBA" id="ARBA00022917"/>
    </source>
</evidence>
<dbReference type="InterPro" id="IPR027417">
    <property type="entry name" value="P-loop_NTPase"/>
</dbReference>
<keyword evidence="6 12" id="KW-0342">GTP-binding</keyword>
<dbReference type="PRINTS" id="PR00315">
    <property type="entry name" value="ELONGATNFCT"/>
</dbReference>
<dbReference type="Gene3D" id="3.30.70.870">
    <property type="entry name" value="Elongation Factor G (Translational Gtpase), domain 3"/>
    <property type="match status" value="1"/>
</dbReference>
<evidence type="ECO:0000256" key="3">
    <source>
        <dbReference type="ARBA" id="ARBA00022741"/>
    </source>
</evidence>
<keyword evidence="2 12" id="KW-1003">Cell membrane</keyword>
<comment type="caution">
    <text evidence="14">The sequence shown here is derived from an EMBL/GenBank/DDBJ whole genome shotgun (WGS) entry which is preliminary data.</text>
</comment>
<evidence type="ECO:0000256" key="6">
    <source>
        <dbReference type="ARBA" id="ARBA00023134"/>
    </source>
</evidence>
<dbReference type="RefSeq" id="WP_046518941.1">
    <property type="nucleotide sequence ID" value="NZ_LAVS01000006.1"/>
</dbReference>
<dbReference type="FunFam" id="3.40.50.300:FF:000078">
    <property type="entry name" value="Elongation factor 4"/>
    <property type="match status" value="1"/>
</dbReference>
<comment type="similarity">
    <text evidence="10">Belongs to the GTP-binding elongation factor family. LepA subfamily.</text>
</comment>
<evidence type="ECO:0000256" key="8">
    <source>
        <dbReference type="ARBA" id="ARBA00050293"/>
    </source>
</evidence>
<keyword evidence="7 12" id="KW-0472">Membrane</keyword>
<dbReference type="InterPro" id="IPR009000">
    <property type="entry name" value="Transl_B-barrel_sf"/>
</dbReference>
<feature type="domain" description="Tr-type G" evidence="13">
    <location>
        <begin position="5"/>
        <end position="187"/>
    </location>
</feature>
<dbReference type="GO" id="GO:0043022">
    <property type="term" value="F:ribosome binding"/>
    <property type="evidence" value="ECO:0007669"/>
    <property type="project" value="UniProtKB-UniRule"/>
</dbReference>
<gene>
    <name evidence="12" type="primary">lepA</name>
    <name evidence="14" type="ORF">EIK76_16180</name>
</gene>
<dbReference type="HAMAP" id="MF_00071">
    <property type="entry name" value="LepA"/>
    <property type="match status" value="1"/>
</dbReference>
<dbReference type="EC" id="3.6.5.n1" evidence="11 12"/>
<reference evidence="14 15" key="1">
    <citation type="submission" date="2018-11" db="EMBL/GenBank/DDBJ databases">
        <title>Draft genome analysis of Rheinheimera mesophila isolated from an industrial waste site.</title>
        <authorList>
            <person name="Yu Q."/>
            <person name="Qi Y."/>
            <person name="Zhang H."/>
            <person name="Lu Y."/>
            <person name="Pu J."/>
        </authorList>
    </citation>
    <scope>NUCLEOTIDE SEQUENCE [LARGE SCALE GENOMIC DNA]</scope>
    <source>
        <strain evidence="14 15">IITR13</strain>
    </source>
</reference>
<comment type="function">
    <text evidence="9 12">Required for accurate and efficient protein synthesis under certain stress conditions. May act as a fidelity factor of the translation reaction, by catalyzing a one-codon backward translocation of tRNAs on improperly translocated ribosomes. Back-translocation proceeds from a post-translocation (POST) complex to a pre-translocation (PRE) complex, thus giving elongation factor G a second chance to translocate the tRNAs correctly. Binds to ribosomes in a GTP-dependent manner.</text>
</comment>
<evidence type="ECO:0000256" key="4">
    <source>
        <dbReference type="ARBA" id="ARBA00022801"/>
    </source>
</evidence>
<dbReference type="SMART" id="SM00838">
    <property type="entry name" value="EFG_C"/>
    <property type="match status" value="1"/>
</dbReference>
<dbReference type="Gene3D" id="3.30.70.2570">
    <property type="entry name" value="Elongation factor 4, C-terminal domain"/>
    <property type="match status" value="1"/>
</dbReference>
<dbReference type="InterPro" id="IPR000640">
    <property type="entry name" value="EFG_V-like"/>
</dbReference>
<evidence type="ECO:0000256" key="2">
    <source>
        <dbReference type="ARBA" id="ARBA00022475"/>
    </source>
</evidence>
<evidence type="ECO:0000256" key="1">
    <source>
        <dbReference type="ARBA" id="ARBA00005454"/>
    </source>
</evidence>
<dbReference type="GO" id="GO:0005525">
    <property type="term" value="F:GTP binding"/>
    <property type="evidence" value="ECO:0007669"/>
    <property type="project" value="UniProtKB-UniRule"/>
</dbReference>
<dbReference type="OrthoDB" id="9804431at2"/>
<dbReference type="GO" id="GO:0005886">
    <property type="term" value="C:plasma membrane"/>
    <property type="evidence" value="ECO:0007669"/>
    <property type="project" value="UniProtKB-SubCell"/>
</dbReference>
<dbReference type="Pfam" id="PF00679">
    <property type="entry name" value="EFG_C"/>
    <property type="match status" value="1"/>
</dbReference>
<dbReference type="InterPro" id="IPR038363">
    <property type="entry name" value="LepA_C_sf"/>
</dbReference>
<comment type="subcellular location">
    <subcellularLocation>
        <location evidence="12">Cell membrane</location>
        <topology evidence="12">Peripheral membrane protein</topology>
        <orientation evidence="12">Cytoplasmic side</orientation>
    </subcellularLocation>
</comment>
<dbReference type="Pfam" id="PF06421">
    <property type="entry name" value="LepA_C"/>
    <property type="match status" value="1"/>
</dbReference>
<dbReference type="PANTHER" id="PTHR43512">
    <property type="entry name" value="TRANSLATION FACTOR GUF1-RELATED"/>
    <property type="match status" value="1"/>
</dbReference>
<keyword evidence="4 12" id="KW-0378">Hydrolase</keyword>
<dbReference type="CDD" id="cd16260">
    <property type="entry name" value="EF4_III"/>
    <property type="match status" value="1"/>
</dbReference>
<dbReference type="AlphaFoldDB" id="A0A3P3QC20"/>
<dbReference type="CDD" id="cd03709">
    <property type="entry name" value="lepA_C"/>
    <property type="match status" value="1"/>
</dbReference>
<dbReference type="GO" id="GO:0097216">
    <property type="term" value="F:guanosine tetraphosphate binding"/>
    <property type="evidence" value="ECO:0007669"/>
    <property type="project" value="UniProtKB-ARBA"/>
</dbReference>
<dbReference type="SUPFAM" id="SSF52540">
    <property type="entry name" value="P-loop containing nucleoside triphosphate hydrolases"/>
    <property type="match status" value="1"/>
</dbReference>
<comment type="similarity">
    <text evidence="1 12">Belongs to the TRAFAC class translation factor GTPase superfamily. Classic translation factor GTPase family. LepA subfamily.</text>
</comment>
<sequence length="599" mass="66193">MPKITHIRNFSVIAHIDHGKSTLSDRLIQHCGGLSDREMQAQVLDSMDLERERGITIKAQSVTLHYKAKDGETYQLNFIDTPGHVDFTYEVSRSLAACEGALLVVDAGQGVEAQTVANCYTALEMNLEVLPILNKIDLPQADPDRVSEEIEDIIGIEAVGAVQCSAKTGLGIEDVLETIVANIPCPEGDPDGPTQALIIDSWFDPYQGVVSLVRVKHGKIQLKDKIKVMSTGMVYEVDKVGVFTPKANNTGILSTGEVGFVICGIKEIKGAPVGDTLTLAKNPATEPLPGFKRIKPQVYAGVFPVSSDDYEDFRDALEKLSLNDSSLFYEPESSSALGFGFRIGFLGMLHMEIIQERLEREYDLDLITTAPTVVYEVITKNGETVMVDNPSALPPVGNIDEIREPIVEAHILVPQEYLGNVINLCIEKRGVQMNMTYHGRQVAVVYELPMAEVVMDFFDRLKSTSRGYASLDYSFKRFQASEMSRVDILINGERVDALAIISHKDFAQSRGRELAEKLKDLIPRQMFDIAIQAAIGAHVIARTTVKQLRKNVLAKCYGGDISRKKKLLQKQKEGKKRMKQVGNVEVPQEAFLAILKVGK</sequence>
<keyword evidence="3 12" id="KW-0547">Nucleotide-binding</keyword>
<dbReference type="CDD" id="cd03699">
    <property type="entry name" value="EF4_II"/>
    <property type="match status" value="1"/>
</dbReference>
<evidence type="ECO:0000256" key="12">
    <source>
        <dbReference type="HAMAP-Rule" id="MF_00071"/>
    </source>
</evidence>
<dbReference type="InterPro" id="IPR006297">
    <property type="entry name" value="EF-4"/>
</dbReference>
<dbReference type="GO" id="GO:0045727">
    <property type="term" value="P:positive regulation of translation"/>
    <property type="evidence" value="ECO:0007669"/>
    <property type="project" value="UniProtKB-UniRule"/>
</dbReference>
<accession>A0A3P3QC20</accession>
<evidence type="ECO:0000256" key="9">
    <source>
        <dbReference type="ARBA" id="ARBA00057626"/>
    </source>
</evidence>
<evidence type="ECO:0000256" key="11">
    <source>
        <dbReference type="ARBA" id="ARBA00066744"/>
    </source>
</evidence>
<dbReference type="FunFam" id="3.30.70.2570:FF:000001">
    <property type="entry name" value="Translation factor GUF1, mitochondrial"/>
    <property type="match status" value="1"/>
</dbReference>
<dbReference type="InterPro" id="IPR035647">
    <property type="entry name" value="EFG_III/V"/>
</dbReference>